<evidence type="ECO:0000313" key="4">
    <source>
        <dbReference type="RefSeq" id="XP_025425376.1"/>
    </source>
</evidence>
<sequence>MASTTKLLICLLVSVLYFLQMVNVIKTDKAPKINEEIEQAPFIKNMNTIINSRGTKLAQSIIGTAKDNLVKYGEEWVETMNKNHMKNRRSQKSLTPDIIKYNLVDPSKAFSQVGMRKLSNLGAEIKKKYTDYDKSNETSLTAFRPIRRLSRKPLSFGRATVDVFSKKANDFIDKISTDSRKK</sequence>
<keyword evidence="1" id="KW-0732">Signal</keyword>
<evidence type="ECO:0000256" key="1">
    <source>
        <dbReference type="SAM" id="SignalP"/>
    </source>
</evidence>
<keyword evidence="3" id="KW-1185">Reference proteome</keyword>
<dbReference type="GeneID" id="112694194"/>
<evidence type="ECO:0000313" key="3">
    <source>
        <dbReference type="Proteomes" id="UP000694846"/>
    </source>
</evidence>
<protein>
    <submittedName>
        <fullName evidence="4 5">Uncharacterized protein LOC112694194</fullName>
    </submittedName>
</protein>
<dbReference type="EMBL" id="GGMS01014011">
    <property type="protein sequence ID" value="MBY83214.1"/>
    <property type="molecule type" value="Transcribed_RNA"/>
</dbReference>
<reference evidence="2" key="1">
    <citation type="submission" date="2018-04" db="EMBL/GenBank/DDBJ databases">
        <title>Transcriptome assembly of Sipha flava.</title>
        <authorList>
            <person name="Scully E.D."/>
            <person name="Geib S.M."/>
            <person name="Palmer N.A."/>
            <person name="Koch K."/>
            <person name="Bradshaw J."/>
            <person name="Heng-Moss T."/>
            <person name="Sarath G."/>
        </authorList>
    </citation>
    <scope>NUCLEOTIDE SEQUENCE</scope>
</reference>
<dbReference type="Proteomes" id="UP000694846">
    <property type="component" value="Unplaced"/>
</dbReference>
<feature type="signal peptide" evidence="1">
    <location>
        <begin position="1"/>
        <end position="24"/>
    </location>
</feature>
<feature type="chain" id="PRO_5044579321" evidence="1">
    <location>
        <begin position="25"/>
        <end position="182"/>
    </location>
</feature>
<gene>
    <name evidence="4 5" type="primary">LOC112694194</name>
    <name evidence="2" type="ORF">g.140923</name>
</gene>
<organism evidence="2">
    <name type="scientific">Sipha flava</name>
    <name type="common">yellow sugarcane aphid</name>
    <dbReference type="NCBI Taxonomy" id="143950"/>
    <lineage>
        <taxon>Eukaryota</taxon>
        <taxon>Metazoa</taxon>
        <taxon>Ecdysozoa</taxon>
        <taxon>Arthropoda</taxon>
        <taxon>Hexapoda</taxon>
        <taxon>Insecta</taxon>
        <taxon>Pterygota</taxon>
        <taxon>Neoptera</taxon>
        <taxon>Paraneoptera</taxon>
        <taxon>Hemiptera</taxon>
        <taxon>Sternorrhyncha</taxon>
        <taxon>Aphidomorpha</taxon>
        <taxon>Aphidoidea</taxon>
        <taxon>Aphididae</taxon>
        <taxon>Sipha</taxon>
    </lineage>
</organism>
<dbReference type="RefSeq" id="XP_025425376.1">
    <property type="nucleotide sequence ID" value="XM_025569591.1"/>
</dbReference>
<dbReference type="AlphaFoldDB" id="A0A2S2QZW7"/>
<dbReference type="RefSeq" id="XP_025425377.1">
    <property type="nucleotide sequence ID" value="XM_025569592.1"/>
</dbReference>
<proteinExistence type="predicted"/>
<evidence type="ECO:0000313" key="2">
    <source>
        <dbReference type="EMBL" id="MBY83214.1"/>
    </source>
</evidence>
<evidence type="ECO:0000313" key="5">
    <source>
        <dbReference type="RefSeq" id="XP_025425377.1"/>
    </source>
</evidence>
<dbReference type="OrthoDB" id="10509877at2759"/>
<name>A0A2S2QZW7_9HEMI</name>
<reference evidence="4 5" key="2">
    <citation type="submission" date="2025-04" db="UniProtKB">
        <authorList>
            <consortium name="RefSeq"/>
        </authorList>
    </citation>
    <scope>IDENTIFICATION</scope>
    <source>
        <tissue evidence="4 5">Whole body</tissue>
    </source>
</reference>
<accession>A0A2S2QZW7</accession>